<dbReference type="InterPro" id="IPR036390">
    <property type="entry name" value="WH_DNA-bd_sf"/>
</dbReference>
<keyword evidence="2" id="KW-1185">Reference proteome</keyword>
<evidence type="ECO:0000313" key="1">
    <source>
        <dbReference type="EMBL" id="BDD85706.1"/>
    </source>
</evidence>
<dbReference type="SUPFAM" id="SSF46785">
    <property type="entry name" value="Winged helix' DNA-binding domain"/>
    <property type="match status" value="1"/>
</dbReference>
<evidence type="ECO:0000313" key="2">
    <source>
        <dbReference type="Proteomes" id="UP000830055"/>
    </source>
</evidence>
<sequence>MSRHEHAVEVLAILSENLVNPQPQLVPTAAIAGRLNLSPGQLRPLLRTMEGMGIIQSDADLSYHLITAEGLRWLRERAPSNAMN</sequence>
<name>A0ABM7W4E1_9BACT</name>
<dbReference type="EMBL" id="AP025516">
    <property type="protein sequence ID" value="BDD85706.1"/>
    <property type="molecule type" value="Genomic_DNA"/>
</dbReference>
<gene>
    <name evidence="1" type="ORF">DPPLL_00710</name>
</gene>
<proteinExistence type="predicted"/>
<dbReference type="Proteomes" id="UP000830055">
    <property type="component" value="Chromosome"/>
</dbReference>
<accession>A0ABM7W4E1</accession>
<protein>
    <submittedName>
        <fullName evidence="1">Uncharacterized protein</fullName>
    </submittedName>
</protein>
<organism evidence="1 2">
    <name type="scientific">Desulfofustis limnaeus</name>
    <dbReference type="NCBI Taxonomy" id="2740163"/>
    <lineage>
        <taxon>Bacteria</taxon>
        <taxon>Pseudomonadati</taxon>
        <taxon>Thermodesulfobacteriota</taxon>
        <taxon>Desulfobulbia</taxon>
        <taxon>Desulfobulbales</taxon>
        <taxon>Desulfocapsaceae</taxon>
        <taxon>Desulfofustis</taxon>
    </lineage>
</organism>
<reference evidence="1 2" key="1">
    <citation type="submission" date="2022-01" db="EMBL/GenBank/DDBJ databases">
        <title>Desulfofustis limnae sp. nov., a novel mesophilic sulfate-reducing bacterium isolated from marsh soil.</title>
        <authorList>
            <person name="Watanabe M."/>
            <person name="Takahashi A."/>
            <person name="Kojima H."/>
            <person name="Fukui M."/>
        </authorList>
    </citation>
    <scope>NUCLEOTIDE SEQUENCE [LARGE SCALE GENOMIC DNA]</scope>
    <source>
        <strain evidence="1 2">PPLL</strain>
    </source>
</reference>
<dbReference type="RefSeq" id="WP_284152842.1">
    <property type="nucleotide sequence ID" value="NZ_AP025516.1"/>
</dbReference>